<feature type="transmembrane region" description="Helical" evidence="1">
    <location>
        <begin position="36"/>
        <end position="61"/>
    </location>
</feature>
<proteinExistence type="predicted"/>
<dbReference type="AlphaFoldDB" id="A0A8H6Y0G8"/>
<dbReference type="EMBL" id="JACAZI010000010">
    <property type="protein sequence ID" value="KAF7349921.1"/>
    <property type="molecule type" value="Genomic_DNA"/>
</dbReference>
<organism evidence="2 3">
    <name type="scientific">Mycena venus</name>
    <dbReference type="NCBI Taxonomy" id="2733690"/>
    <lineage>
        <taxon>Eukaryota</taxon>
        <taxon>Fungi</taxon>
        <taxon>Dikarya</taxon>
        <taxon>Basidiomycota</taxon>
        <taxon>Agaricomycotina</taxon>
        <taxon>Agaricomycetes</taxon>
        <taxon>Agaricomycetidae</taxon>
        <taxon>Agaricales</taxon>
        <taxon>Marasmiineae</taxon>
        <taxon>Mycenaceae</taxon>
        <taxon>Mycena</taxon>
    </lineage>
</organism>
<feature type="transmembrane region" description="Helical" evidence="1">
    <location>
        <begin position="82"/>
        <end position="109"/>
    </location>
</feature>
<keyword evidence="3" id="KW-1185">Reference proteome</keyword>
<evidence type="ECO:0000313" key="2">
    <source>
        <dbReference type="EMBL" id="KAF7349921.1"/>
    </source>
</evidence>
<feature type="transmembrane region" description="Helical" evidence="1">
    <location>
        <begin position="243"/>
        <end position="265"/>
    </location>
</feature>
<evidence type="ECO:0000313" key="3">
    <source>
        <dbReference type="Proteomes" id="UP000620124"/>
    </source>
</evidence>
<keyword evidence="1" id="KW-0472">Membrane</keyword>
<comment type="caution">
    <text evidence="2">The sequence shown here is derived from an EMBL/GenBank/DDBJ whole genome shotgun (WGS) entry which is preliminary data.</text>
</comment>
<feature type="transmembrane region" description="Helical" evidence="1">
    <location>
        <begin position="160"/>
        <end position="179"/>
    </location>
</feature>
<dbReference type="OrthoDB" id="3250682at2759"/>
<reference evidence="2" key="1">
    <citation type="submission" date="2020-05" db="EMBL/GenBank/DDBJ databases">
        <title>Mycena genomes resolve the evolution of fungal bioluminescence.</title>
        <authorList>
            <person name="Tsai I.J."/>
        </authorList>
    </citation>
    <scope>NUCLEOTIDE SEQUENCE</scope>
    <source>
        <strain evidence="2">CCC161011</strain>
    </source>
</reference>
<keyword evidence="1" id="KW-1133">Transmembrane helix</keyword>
<keyword evidence="1" id="KW-0812">Transmembrane</keyword>
<feature type="transmembrane region" description="Helical" evidence="1">
    <location>
        <begin position="129"/>
        <end position="148"/>
    </location>
</feature>
<name>A0A8H6Y0G8_9AGAR</name>
<feature type="transmembrane region" description="Helical" evidence="1">
    <location>
        <begin position="212"/>
        <end position="231"/>
    </location>
</feature>
<accession>A0A8H6Y0G8</accession>
<evidence type="ECO:0000256" key="1">
    <source>
        <dbReference type="SAM" id="Phobius"/>
    </source>
</evidence>
<feature type="transmembrane region" description="Helical" evidence="1">
    <location>
        <begin position="277"/>
        <end position="298"/>
    </location>
</feature>
<dbReference type="Proteomes" id="UP000620124">
    <property type="component" value="Unassembled WGS sequence"/>
</dbReference>
<gene>
    <name evidence="2" type="ORF">MVEN_01292800</name>
</gene>
<sequence length="347" mass="38939">MTSVCYGTQAADWDENVANTNPLIFVFPAMSGNRLLAMNMAVMVGETLLFGIVLVLFLANICIRSSCYQSTRDSTQPCWHPVFLIFTTLLLCCTAHWLLIVICFFRGVLRSMEAHTTLPFYELWSLSSAGIEIINFITICIGDAIIIYRLWIVWSRDLRITIPAVILWVAYIGIFYLHLNKSVSNILLVFGSVLQHRILVTFYQQDPRVEGVAIFIITLAINIYCTVLIAWRVWTKSRAKELLFVVSVLIDSAAIYTAWTLFAIISGELHSITQAVAGPLVTPIIGLTNMLIFLRVGFRPPACTRTQEESGIVLTTMGAESHEYRFPLPDPVADKSRVLQHSVSRAV</sequence>
<protein>
    <submittedName>
        <fullName evidence="2">Uncharacterized protein</fullName>
    </submittedName>
</protein>